<sequence length="281" mass="30882">MKSQFDKKTFRAVFGAVLFATASCVATFAQAETSMERVERTKVLRVGVVNGATPYYHKSLTTNEWSGFGPDFAKNLAGNLQVDVKYVETTWGNAVLDLQANKIDVMFGMAPTPARQEMVNFSKPIFQNTYTMVCKNGYPEKTWDQFNSPDSKISVDVGSSMDNFATMMLPNAAISRLESTSAATMALQSGRVDCQILVILLAQPLLKKLPTIGAIQVPTPVLSAPVTIGMQKETDPAFKEAVDRWVDKEQKSGEIRKVILMNMQKLAGVDPASFPTSVKFE</sequence>
<evidence type="ECO:0000256" key="1">
    <source>
        <dbReference type="ARBA" id="ARBA00010333"/>
    </source>
</evidence>
<dbReference type="PROSITE" id="PS51257">
    <property type="entry name" value="PROKAR_LIPOPROTEIN"/>
    <property type="match status" value="1"/>
</dbReference>
<protein>
    <submittedName>
        <fullName evidence="5">Transporter substrate-binding domain-containing protein</fullName>
    </submittedName>
</protein>
<evidence type="ECO:0000256" key="2">
    <source>
        <dbReference type="ARBA" id="ARBA00022729"/>
    </source>
</evidence>
<comment type="similarity">
    <text evidence="1">Belongs to the bacterial solute-binding protein 3 family.</text>
</comment>
<dbReference type="SMART" id="SM00062">
    <property type="entry name" value="PBPb"/>
    <property type="match status" value="1"/>
</dbReference>
<proteinExistence type="inferred from homology"/>
<accession>A0A7L9GB03</accession>
<evidence type="ECO:0000256" key="3">
    <source>
        <dbReference type="SAM" id="SignalP"/>
    </source>
</evidence>
<dbReference type="Gene3D" id="3.40.190.10">
    <property type="entry name" value="Periplasmic binding protein-like II"/>
    <property type="match status" value="2"/>
</dbReference>
<dbReference type="EMBL" id="CP062699">
    <property type="protein sequence ID" value="QOJ89503.1"/>
    <property type="molecule type" value="Genomic_DNA"/>
</dbReference>
<dbReference type="Pfam" id="PF00497">
    <property type="entry name" value="SBP_bac_3"/>
    <property type="match status" value="1"/>
</dbReference>
<dbReference type="AlphaFoldDB" id="A0A7L9GB03"/>
<dbReference type="PANTHER" id="PTHR35936:SF17">
    <property type="entry name" value="ARGININE-BINDING EXTRACELLULAR PROTEIN ARTP"/>
    <property type="match status" value="1"/>
</dbReference>
<feature type="domain" description="Solute-binding protein family 3/N-terminal" evidence="4">
    <location>
        <begin position="43"/>
        <end position="270"/>
    </location>
</feature>
<dbReference type="SUPFAM" id="SSF53850">
    <property type="entry name" value="Periplasmic binding protein-like II"/>
    <property type="match status" value="1"/>
</dbReference>
<dbReference type="InterPro" id="IPR001638">
    <property type="entry name" value="Solute-binding_3/MltF_N"/>
</dbReference>
<evidence type="ECO:0000313" key="6">
    <source>
        <dbReference type="Proteomes" id="UP000593847"/>
    </source>
</evidence>
<dbReference type="KEGG" id="ptai:ICN73_16670"/>
<feature type="chain" id="PRO_5031445326" evidence="3">
    <location>
        <begin position="32"/>
        <end position="281"/>
    </location>
</feature>
<organism evidence="5 6">
    <name type="scientific">Pseudomonas taiwanensis</name>
    <dbReference type="NCBI Taxonomy" id="470150"/>
    <lineage>
        <taxon>Bacteria</taxon>
        <taxon>Pseudomonadati</taxon>
        <taxon>Pseudomonadota</taxon>
        <taxon>Gammaproteobacteria</taxon>
        <taxon>Pseudomonadales</taxon>
        <taxon>Pseudomonadaceae</taxon>
        <taxon>Pseudomonas</taxon>
    </lineage>
</organism>
<dbReference type="RefSeq" id="WP_192907301.1">
    <property type="nucleotide sequence ID" value="NZ_CP062699.1"/>
</dbReference>
<dbReference type="PANTHER" id="PTHR35936">
    <property type="entry name" value="MEMBRANE-BOUND LYTIC MUREIN TRANSGLYCOSYLASE F"/>
    <property type="match status" value="1"/>
</dbReference>
<keyword evidence="6" id="KW-1185">Reference proteome</keyword>
<name>A0A7L9GB03_9PSED</name>
<keyword evidence="2 3" id="KW-0732">Signal</keyword>
<gene>
    <name evidence="5" type="ORF">ICN73_16670</name>
</gene>
<dbReference type="Proteomes" id="UP000593847">
    <property type="component" value="Chromosome"/>
</dbReference>
<feature type="signal peptide" evidence="3">
    <location>
        <begin position="1"/>
        <end position="31"/>
    </location>
</feature>
<reference evidence="5" key="1">
    <citation type="submission" date="2020-09" db="EMBL/GenBank/DDBJ databases">
        <title>Complete genome sequence of Pseudomonas taiwanensis CC, a plant growth-promoting and biotite-weathering strain.</title>
        <authorList>
            <person name="Cheng C."/>
        </authorList>
    </citation>
    <scope>NUCLEOTIDE SEQUENCE [LARGE SCALE GENOMIC DNA]</scope>
    <source>
        <strain evidence="5">WRS8</strain>
    </source>
</reference>
<evidence type="ECO:0000259" key="4">
    <source>
        <dbReference type="SMART" id="SM00062"/>
    </source>
</evidence>
<evidence type="ECO:0000313" key="5">
    <source>
        <dbReference type="EMBL" id="QOJ89503.1"/>
    </source>
</evidence>